<dbReference type="EMBL" id="JANPWB010000005">
    <property type="protein sequence ID" value="KAJ1183365.1"/>
    <property type="molecule type" value="Genomic_DNA"/>
</dbReference>
<name>A0AAV7U3I1_PLEWA</name>
<protein>
    <submittedName>
        <fullName evidence="2">Uncharacterized protein</fullName>
    </submittedName>
</protein>
<feature type="region of interest" description="Disordered" evidence="1">
    <location>
        <begin position="1"/>
        <end position="160"/>
    </location>
</feature>
<accession>A0AAV7U3I1</accession>
<feature type="compositionally biased region" description="Polar residues" evidence="1">
    <location>
        <begin position="112"/>
        <end position="131"/>
    </location>
</feature>
<gene>
    <name evidence="2" type="ORF">NDU88_000187</name>
</gene>
<organism evidence="2 3">
    <name type="scientific">Pleurodeles waltl</name>
    <name type="common">Iberian ribbed newt</name>
    <dbReference type="NCBI Taxonomy" id="8319"/>
    <lineage>
        <taxon>Eukaryota</taxon>
        <taxon>Metazoa</taxon>
        <taxon>Chordata</taxon>
        <taxon>Craniata</taxon>
        <taxon>Vertebrata</taxon>
        <taxon>Euteleostomi</taxon>
        <taxon>Amphibia</taxon>
        <taxon>Batrachia</taxon>
        <taxon>Caudata</taxon>
        <taxon>Salamandroidea</taxon>
        <taxon>Salamandridae</taxon>
        <taxon>Pleurodelinae</taxon>
        <taxon>Pleurodeles</taxon>
    </lineage>
</organism>
<dbReference type="Proteomes" id="UP001066276">
    <property type="component" value="Chromosome 3_1"/>
</dbReference>
<sequence length="160" mass="17445">MPRILRGTLQRGGGAAELDTQDHSITDSLEPEPQSSRAGHPAPQHQRLTGAGTTEQQSRTPRATASQTHWSQNHRAAEPDTPRHSIRDSLEPEPQSSRAGHPAPQHHRLTGAGTTEQQSRTPRATASQTHWSRNHRAAEPDTPRHSITDSLEPEPQTSGA</sequence>
<evidence type="ECO:0000313" key="3">
    <source>
        <dbReference type="Proteomes" id="UP001066276"/>
    </source>
</evidence>
<proteinExistence type="predicted"/>
<evidence type="ECO:0000313" key="2">
    <source>
        <dbReference type="EMBL" id="KAJ1183365.1"/>
    </source>
</evidence>
<feature type="compositionally biased region" description="Basic and acidic residues" evidence="1">
    <location>
        <begin position="136"/>
        <end position="147"/>
    </location>
</feature>
<reference evidence="2" key="1">
    <citation type="journal article" date="2022" name="bioRxiv">
        <title>Sequencing and chromosome-scale assembly of the giantPleurodeles waltlgenome.</title>
        <authorList>
            <person name="Brown T."/>
            <person name="Elewa A."/>
            <person name="Iarovenko S."/>
            <person name="Subramanian E."/>
            <person name="Araus A.J."/>
            <person name="Petzold A."/>
            <person name="Susuki M."/>
            <person name="Suzuki K.-i.T."/>
            <person name="Hayashi T."/>
            <person name="Toyoda A."/>
            <person name="Oliveira C."/>
            <person name="Osipova E."/>
            <person name="Leigh N.D."/>
            <person name="Simon A."/>
            <person name="Yun M.H."/>
        </authorList>
    </citation>
    <scope>NUCLEOTIDE SEQUENCE</scope>
    <source>
        <strain evidence="2">20211129_DDA</strain>
        <tissue evidence="2">Liver</tissue>
    </source>
</reference>
<evidence type="ECO:0000256" key="1">
    <source>
        <dbReference type="SAM" id="MobiDB-lite"/>
    </source>
</evidence>
<keyword evidence="3" id="KW-1185">Reference proteome</keyword>
<comment type="caution">
    <text evidence="2">The sequence shown here is derived from an EMBL/GenBank/DDBJ whole genome shotgun (WGS) entry which is preliminary data.</text>
</comment>
<feature type="compositionally biased region" description="Basic and acidic residues" evidence="1">
    <location>
        <begin position="75"/>
        <end position="90"/>
    </location>
</feature>
<feature type="compositionally biased region" description="Polar residues" evidence="1">
    <location>
        <begin position="51"/>
        <end position="74"/>
    </location>
</feature>
<dbReference type="AlphaFoldDB" id="A0AAV7U3I1"/>